<evidence type="ECO:0000313" key="2">
    <source>
        <dbReference type="Proteomes" id="UP000467840"/>
    </source>
</evidence>
<proteinExistence type="predicted"/>
<keyword evidence="2" id="KW-1185">Reference proteome</keyword>
<name>A0A6A6LK00_HEVBR</name>
<dbReference type="EMBL" id="JAAGAX010000010">
    <property type="protein sequence ID" value="KAF2300867.1"/>
    <property type="molecule type" value="Genomic_DNA"/>
</dbReference>
<sequence>MSIEAQPQRVAAVKMHRGMLARAQSDGYWKTCHLNLEMFLYSLEFFPRLIILVRYLTWELENLCFTSVIHKADGIDFMLEICQTEFHKEVRPGPTPKVVALKAATTLKATLVLDSELQNFHTFHFSYSDGIDFMLEICQIEFHIEVRPGHTPKVVALKAARTLKATWVVLDRQMKKDKKYFMERLQCGISRMKRDNTVEVLRGPKARVNPITPPVPERECRPKFK</sequence>
<organism evidence="1 2">
    <name type="scientific">Hevea brasiliensis</name>
    <name type="common">Para rubber tree</name>
    <name type="synonym">Siphonia brasiliensis</name>
    <dbReference type="NCBI Taxonomy" id="3981"/>
    <lineage>
        <taxon>Eukaryota</taxon>
        <taxon>Viridiplantae</taxon>
        <taxon>Streptophyta</taxon>
        <taxon>Embryophyta</taxon>
        <taxon>Tracheophyta</taxon>
        <taxon>Spermatophyta</taxon>
        <taxon>Magnoliopsida</taxon>
        <taxon>eudicotyledons</taxon>
        <taxon>Gunneridae</taxon>
        <taxon>Pentapetalae</taxon>
        <taxon>rosids</taxon>
        <taxon>fabids</taxon>
        <taxon>Malpighiales</taxon>
        <taxon>Euphorbiaceae</taxon>
        <taxon>Crotonoideae</taxon>
        <taxon>Micrandreae</taxon>
        <taxon>Hevea</taxon>
    </lineage>
</organism>
<reference evidence="1 2" key="1">
    <citation type="journal article" date="2020" name="Mol. Plant">
        <title>The Chromosome-Based Rubber Tree Genome Provides New Insights into Spurge Genome Evolution and Rubber Biosynthesis.</title>
        <authorList>
            <person name="Liu J."/>
            <person name="Shi C."/>
            <person name="Shi C.C."/>
            <person name="Li W."/>
            <person name="Zhang Q.J."/>
            <person name="Zhang Y."/>
            <person name="Li K."/>
            <person name="Lu H.F."/>
            <person name="Shi C."/>
            <person name="Zhu S.T."/>
            <person name="Xiao Z.Y."/>
            <person name="Nan H."/>
            <person name="Yue Y."/>
            <person name="Zhu X.G."/>
            <person name="Wu Y."/>
            <person name="Hong X.N."/>
            <person name="Fan G.Y."/>
            <person name="Tong Y."/>
            <person name="Zhang D."/>
            <person name="Mao C.L."/>
            <person name="Liu Y.L."/>
            <person name="Hao S.J."/>
            <person name="Liu W.Q."/>
            <person name="Lv M.Q."/>
            <person name="Zhang H.B."/>
            <person name="Liu Y."/>
            <person name="Hu-Tang G.R."/>
            <person name="Wang J.P."/>
            <person name="Wang J.H."/>
            <person name="Sun Y.H."/>
            <person name="Ni S.B."/>
            <person name="Chen W.B."/>
            <person name="Zhang X.C."/>
            <person name="Jiao Y.N."/>
            <person name="Eichler E.E."/>
            <person name="Li G.H."/>
            <person name="Liu X."/>
            <person name="Gao L.Z."/>
        </authorList>
    </citation>
    <scope>NUCLEOTIDE SEQUENCE [LARGE SCALE GENOMIC DNA]</scope>
    <source>
        <strain evidence="2">cv. GT1</strain>
        <tissue evidence="1">Leaf</tissue>
    </source>
</reference>
<gene>
    <name evidence="1" type="ORF">GH714_017928</name>
</gene>
<protein>
    <submittedName>
        <fullName evidence="1">Uncharacterized protein</fullName>
    </submittedName>
</protein>
<comment type="caution">
    <text evidence="1">The sequence shown here is derived from an EMBL/GenBank/DDBJ whole genome shotgun (WGS) entry which is preliminary data.</text>
</comment>
<dbReference type="Proteomes" id="UP000467840">
    <property type="component" value="Chromosome 4"/>
</dbReference>
<accession>A0A6A6LK00</accession>
<dbReference type="AlphaFoldDB" id="A0A6A6LK00"/>
<evidence type="ECO:0000313" key="1">
    <source>
        <dbReference type="EMBL" id="KAF2300867.1"/>
    </source>
</evidence>